<dbReference type="Proteomes" id="UP001497522">
    <property type="component" value="Chromosome 1"/>
</dbReference>
<protein>
    <submittedName>
        <fullName evidence="1">Uncharacterized protein</fullName>
    </submittedName>
</protein>
<keyword evidence="2" id="KW-1185">Reference proteome</keyword>
<evidence type="ECO:0000313" key="1">
    <source>
        <dbReference type="EMBL" id="CAK9857902.1"/>
    </source>
</evidence>
<organism evidence="1 2">
    <name type="scientific">Sphagnum jensenii</name>
    <dbReference type="NCBI Taxonomy" id="128206"/>
    <lineage>
        <taxon>Eukaryota</taxon>
        <taxon>Viridiplantae</taxon>
        <taxon>Streptophyta</taxon>
        <taxon>Embryophyta</taxon>
        <taxon>Bryophyta</taxon>
        <taxon>Sphagnophytina</taxon>
        <taxon>Sphagnopsida</taxon>
        <taxon>Sphagnales</taxon>
        <taxon>Sphagnaceae</taxon>
        <taxon>Sphagnum</taxon>
    </lineage>
</organism>
<gene>
    <name evidence="1" type="ORF">CSSPJE1EN2_LOCUS897</name>
</gene>
<accession>A0ABP1A5V1</accession>
<dbReference type="EMBL" id="OZ023702">
    <property type="protein sequence ID" value="CAK9857902.1"/>
    <property type="molecule type" value="Genomic_DNA"/>
</dbReference>
<evidence type="ECO:0000313" key="2">
    <source>
        <dbReference type="Proteomes" id="UP001497522"/>
    </source>
</evidence>
<proteinExistence type="predicted"/>
<name>A0ABP1A5V1_9BRYO</name>
<sequence>MAPECSEITDSKDDSVDSILVRIVIFREHAIPERQNARRRQGSRFRENARLQGDEAQRSVLSLSRLLSSVLKLARGRMCAKEL</sequence>
<reference evidence="1 2" key="1">
    <citation type="submission" date="2024-03" db="EMBL/GenBank/DDBJ databases">
        <authorList>
            <consortium name="ELIXIR-Norway"/>
            <consortium name="Elixir Norway"/>
        </authorList>
    </citation>
    <scope>NUCLEOTIDE SEQUENCE [LARGE SCALE GENOMIC DNA]</scope>
</reference>